<dbReference type="OrthoDB" id="2020799at2759"/>
<dbReference type="InterPro" id="IPR009199">
    <property type="entry name" value="PhoPQ-act_pathogen-rel_PqaA"/>
</dbReference>
<dbReference type="PANTHER" id="PTHR31497:SF0">
    <property type="entry name" value="AUTOCRINE PROLIFERATION REPRESSOR PROTEIN A"/>
    <property type="match status" value="1"/>
</dbReference>
<reference evidence="1 2" key="1">
    <citation type="journal article" date="2018" name="Sci. Rep.">
        <title>Genomic signatures of local adaptation to the degree of environmental predictability in rotifers.</title>
        <authorList>
            <person name="Franch-Gras L."/>
            <person name="Hahn C."/>
            <person name="Garcia-Roger E.M."/>
            <person name="Carmona M.J."/>
            <person name="Serra M."/>
            <person name="Gomez A."/>
        </authorList>
    </citation>
    <scope>NUCLEOTIDE SEQUENCE [LARGE SCALE GENOMIC DNA]</scope>
    <source>
        <strain evidence="1">HYR1</strain>
    </source>
</reference>
<gene>
    <name evidence="1" type="ORF">BpHYR1_028911</name>
</gene>
<accession>A0A3M7S235</accession>
<dbReference type="PANTHER" id="PTHR31497">
    <property type="entry name" value="AUTOCRINE PROLIFERATION REPRESSOR PROTEIN A"/>
    <property type="match status" value="1"/>
</dbReference>
<protein>
    <submittedName>
        <fullName evidence="1">Autocrine proliferation repressor A-like</fullName>
    </submittedName>
</protein>
<dbReference type="AlphaFoldDB" id="A0A3M7S235"/>
<dbReference type="EMBL" id="REGN01002175">
    <property type="protein sequence ID" value="RNA29690.1"/>
    <property type="molecule type" value="Genomic_DNA"/>
</dbReference>
<keyword evidence="2" id="KW-1185">Reference proteome</keyword>
<organism evidence="1 2">
    <name type="scientific">Brachionus plicatilis</name>
    <name type="common">Marine rotifer</name>
    <name type="synonym">Brachionus muelleri</name>
    <dbReference type="NCBI Taxonomy" id="10195"/>
    <lineage>
        <taxon>Eukaryota</taxon>
        <taxon>Metazoa</taxon>
        <taxon>Spiralia</taxon>
        <taxon>Gnathifera</taxon>
        <taxon>Rotifera</taxon>
        <taxon>Eurotatoria</taxon>
        <taxon>Monogononta</taxon>
        <taxon>Pseudotrocha</taxon>
        <taxon>Ploima</taxon>
        <taxon>Brachionidae</taxon>
        <taxon>Brachionus</taxon>
    </lineage>
</organism>
<sequence length="245" mass="28528">MLLFIVRDYRLSFTKCTSMHKHKVDYLDRFKKTNILVVSTTGDEFFFPDNTYVYWENLVAATDGTILHRRIPNIGHSILAIGDTVLSTLRGFFLSTYYKAFIVPKLTWTRPNNSTHGIIRATVTMMPSILKPFKVQCWYAKSLDFKRDFRQTVLSPSGTLTLNPIKWMSTQENIIITQKGDQLIYTISFERSKKSWLGFFMEFSFQGLQRSVNVVTTEVNIVPEFYPHEDCTRSNCYGILKLKIR</sequence>
<dbReference type="Pfam" id="PF10142">
    <property type="entry name" value="PhoPQ_related"/>
    <property type="match status" value="1"/>
</dbReference>
<name>A0A3M7S235_BRAPC</name>
<evidence type="ECO:0000313" key="2">
    <source>
        <dbReference type="Proteomes" id="UP000276133"/>
    </source>
</evidence>
<proteinExistence type="predicted"/>
<comment type="caution">
    <text evidence="1">The sequence shown here is derived from an EMBL/GenBank/DDBJ whole genome shotgun (WGS) entry which is preliminary data.</text>
</comment>
<evidence type="ECO:0000313" key="1">
    <source>
        <dbReference type="EMBL" id="RNA29690.1"/>
    </source>
</evidence>
<dbReference type="Proteomes" id="UP000276133">
    <property type="component" value="Unassembled WGS sequence"/>
</dbReference>